<protein>
    <submittedName>
        <fullName evidence="2">Uncharacterized protein</fullName>
    </submittedName>
</protein>
<organism evidence="2">
    <name type="scientific">bioreactor metagenome</name>
    <dbReference type="NCBI Taxonomy" id="1076179"/>
    <lineage>
        <taxon>unclassified sequences</taxon>
        <taxon>metagenomes</taxon>
        <taxon>ecological metagenomes</taxon>
    </lineage>
</organism>
<dbReference type="InterPro" id="IPR035205">
    <property type="entry name" value="DUF5320"/>
</dbReference>
<comment type="caution">
    <text evidence="2">The sequence shown here is derived from an EMBL/GenBank/DDBJ whole genome shotgun (WGS) entry which is preliminary data.</text>
</comment>
<dbReference type="AlphaFoldDB" id="A0A644VNZ6"/>
<feature type="compositionally biased region" description="Polar residues" evidence="1">
    <location>
        <begin position="25"/>
        <end position="37"/>
    </location>
</feature>
<name>A0A644VNZ6_9ZZZZ</name>
<feature type="compositionally biased region" description="Gly residues" evidence="1">
    <location>
        <begin position="8"/>
        <end position="20"/>
    </location>
</feature>
<accession>A0A644VNZ6</accession>
<dbReference type="EMBL" id="VSSQ01000380">
    <property type="protein sequence ID" value="MPL93091.1"/>
    <property type="molecule type" value="Genomic_DNA"/>
</dbReference>
<proteinExistence type="predicted"/>
<gene>
    <name evidence="2" type="ORF">SDC9_39216</name>
</gene>
<dbReference type="Pfam" id="PF17253">
    <property type="entry name" value="DUF5320"/>
    <property type="match status" value="1"/>
</dbReference>
<feature type="region of interest" description="Disordered" evidence="1">
    <location>
        <begin position="1"/>
        <end position="66"/>
    </location>
</feature>
<evidence type="ECO:0000313" key="2">
    <source>
        <dbReference type="EMBL" id="MPL93091.1"/>
    </source>
</evidence>
<sequence>MPRRDGTGPQGQGNGTGRGMGICRSNASSNPENQMLNNGFGKRNSVKGSGNGKGRGNNGQNRGFSN</sequence>
<reference evidence="2" key="1">
    <citation type="submission" date="2019-08" db="EMBL/GenBank/DDBJ databases">
        <authorList>
            <person name="Kucharzyk K."/>
            <person name="Murdoch R.W."/>
            <person name="Higgins S."/>
            <person name="Loffler F."/>
        </authorList>
    </citation>
    <scope>NUCLEOTIDE SEQUENCE</scope>
</reference>
<evidence type="ECO:0000256" key="1">
    <source>
        <dbReference type="SAM" id="MobiDB-lite"/>
    </source>
</evidence>